<dbReference type="PROSITE" id="PS51257">
    <property type="entry name" value="PROKAR_LIPOPROTEIN"/>
    <property type="match status" value="1"/>
</dbReference>
<accession>A0ABP7A9S3</accession>
<protein>
    <recommendedName>
        <fullName evidence="3">Lipoprotein</fullName>
    </recommendedName>
</protein>
<dbReference type="Proteomes" id="UP001501697">
    <property type="component" value="Unassembled WGS sequence"/>
</dbReference>
<organism evidence="1 2">
    <name type="scientific">Microbacterium awajiense</name>
    <dbReference type="NCBI Taxonomy" id="415214"/>
    <lineage>
        <taxon>Bacteria</taxon>
        <taxon>Bacillati</taxon>
        <taxon>Actinomycetota</taxon>
        <taxon>Actinomycetes</taxon>
        <taxon>Micrococcales</taxon>
        <taxon>Microbacteriaceae</taxon>
        <taxon>Microbacterium</taxon>
    </lineage>
</organism>
<evidence type="ECO:0000313" key="1">
    <source>
        <dbReference type="EMBL" id="GAA3627586.1"/>
    </source>
</evidence>
<sequence>MSSVQRAVLVSVALVMSVSLTGCSIDSVVWGADGARVIQTTEELIDAMAEGDTTDLVCADSVAELGEPSDWVGLSAGEPEHFFADYWDEQVPLDPQWNINLEGLPAGLTPGSAFPGDVFYRETAAGLCVIDIAWSNLVIEG</sequence>
<evidence type="ECO:0000313" key="2">
    <source>
        <dbReference type="Proteomes" id="UP001501697"/>
    </source>
</evidence>
<keyword evidence="2" id="KW-1185">Reference proteome</keyword>
<gene>
    <name evidence="1" type="ORF">GCM10022200_07560</name>
</gene>
<dbReference type="EMBL" id="BAAAYU010000001">
    <property type="protein sequence ID" value="GAA3627586.1"/>
    <property type="molecule type" value="Genomic_DNA"/>
</dbReference>
<evidence type="ECO:0008006" key="3">
    <source>
        <dbReference type="Google" id="ProtNLM"/>
    </source>
</evidence>
<reference evidence="2" key="1">
    <citation type="journal article" date="2019" name="Int. J. Syst. Evol. Microbiol.">
        <title>The Global Catalogue of Microorganisms (GCM) 10K type strain sequencing project: providing services to taxonomists for standard genome sequencing and annotation.</title>
        <authorList>
            <consortium name="The Broad Institute Genomics Platform"/>
            <consortium name="The Broad Institute Genome Sequencing Center for Infectious Disease"/>
            <person name="Wu L."/>
            <person name="Ma J."/>
        </authorList>
    </citation>
    <scope>NUCLEOTIDE SEQUENCE [LARGE SCALE GENOMIC DNA]</scope>
    <source>
        <strain evidence="2">JCM 16544</strain>
    </source>
</reference>
<name>A0ABP7A9S3_9MICO</name>
<dbReference type="RefSeq" id="WP_344736542.1">
    <property type="nucleotide sequence ID" value="NZ_BAAAYU010000001.1"/>
</dbReference>
<proteinExistence type="predicted"/>
<comment type="caution">
    <text evidence="1">The sequence shown here is derived from an EMBL/GenBank/DDBJ whole genome shotgun (WGS) entry which is preliminary data.</text>
</comment>